<evidence type="ECO:0000313" key="1">
    <source>
        <dbReference type="EMBL" id="MBB6362560.1"/>
    </source>
</evidence>
<evidence type="ECO:0008006" key="3">
    <source>
        <dbReference type="Google" id="ProtNLM"/>
    </source>
</evidence>
<accession>A0AAW3VD99</accession>
<dbReference type="Proteomes" id="UP000548425">
    <property type="component" value="Unassembled WGS sequence"/>
</dbReference>
<proteinExistence type="predicted"/>
<name>A0AAW3VD99_ACILW</name>
<sequence>MSRYPHYPHYLQNPYFMQLLPLNLRQVYVKNFGNYVMKLPKPRKRGSAYYIELMINGKRSSATRDTAKECEQGVAQKMLEAKVNQMAEDLSIKQYYPFKTLFHKYYDKHGRKLRGSKYVKEQLAPFDEKFGALADMSIHDI</sequence>
<organism evidence="1 2">
    <name type="scientific">Acinetobacter lwoffii</name>
    <dbReference type="NCBI Taxonomy" id="28090"/>
    <lineage>
        <taxon>Bacteria</taxon>
        <taxon>Pseudomonadati</taxon>
        <taxon>Pseudomonadota</taxon>
        <taxon>Gammaproteobacteria</taxon>
        <taxon>Moraxellales</taxon>
        <taxon>Moraxellaceae</taxon>
        <taxon>Acinetobacter</taxon>
    </lineage>
</organism>
<reference evidence="1 2" key="1">
    <citation type="submission" date="2020-08" db="EMBL/GenBank/DDBJ databases">
        <title>Functional genomics of gut bacteria from endangered species of beetles.</title>
        <authorList>
            <person name="Carlos-Shanley C."/>
        </authorList>
    </citation>
    <scope>NUCLEOTIDE SEQUENCE [LARGE SCALE GENOMIC DNA]</scope>
    <source>
        <strain evidence="1 2">S00127</strain>
    </source>
</reference>
<dbReference type="EMBL" id="JACHLA010000002">
    <property type="protein sequence ID" value="MBB6362560.1"/>
    <property type="molecule type" value="Genomic_DNA"/>
</dbReference>
<dbReference type="AlphaFoldDB" id="A0AAW3VD99"/>
<dbReference type="RefSeq" id="WP_311771898.1">
    <property type="nucleotide sequence ID" value="NZ_JACHLA010000002.1"/>
</dbReference>
<evidence type="ECO:0000313" key="2">
    <source>
        <dbReference type="Proteomes" id="UP000548425"/>
    </source>
</evidence>
<protein>
    <recommendedName>
        <fullName evidence="3">Integrase</fullName>
    </recommendedName>
</protein>
<comment type="caution">
    <text evidence="1">The sequence shown here is derived from an EMBL/GenBank/DDBJ whole genome shotgun (WGS) entry which is preliminary data.</text>
</comment>
<gene>
    <name evidence="1" type="ORF">HNP34_000656</name>
</gene>